<dbReference type="Proteomes" id="UP000008332">
    <property type="component" value="Chromosome"/>
</dbReference>
<dbReference type="KEGG" id="rfr:Rfer_0491"/>
<dbReference type="AlphaFoldDB" id="Q221R0"/>
<name>Q221R0_ALBFT</name>
<dbReference type="EMBL" id="CP000267">
    <property type="protein sequence ID" value="ABD68243.1"/>
    <property type="molecule type" value="Genomic_DNA"/>
</dbReference>
<proteinExistence type="predicted"/>
<dbReference type="Gene3D" id="1.10.1660.10">
    <property type="match status" value="1"/>
</dbReference>
<dbReference type="eggNOG" id="COG0789">
    <property type="taxonomic scope" value="Bacteria"/>
</dbReference>
<dbReference type="RefSeq" id="WP_011462816.1">
    <property type="nucleotide sequence ID" value="NC_007908.1"/>
</dbReference>
<evidence type="ECO:0000313" key="2">
    <source>
        <dbReference type="Proteomes" id="UP000008332"/>
    </source>
</evidence>
<dbReference type="STRING" id="338969.Rfer_0491"/>
<reference evidence="2" key="1">
    <citation type="submission" date="2006-02" db="EMBL/GenBank/DDBJ databases">
        <title>Complete sequence of chromosome of Rhodoferax ferrireducens DSM 15236.</title>
        <authorList>
            <person name="Copeland A."/>
            <person name="Lucas S."/>
            <person name="Lapidus A."/>
            <person name="Barry K."/>
            <person name="Detter J.C."/>
            <person name="Glavina del Rio T."/>
            <person name="Hammon N."/>
            <person name="Israni S."/>
            <person name="Pitluck S."/>
            <person name="Brettin T."/>
            <person name="Bruce D."/>
            <person name="Han C."/>
            <person name="Tapia R."/>
            <person name="Gilna P."/>
            <person name="Kiss H."/>
            <person name="Schmutz J."/>
            <person name="Larimer F."/>
            <person name="Land M."/>
            <person name="Kyrpides N."/>
            <person name="Ivanova N."/>
            <person name="Richardson P."/>
        </authorList>
    </citation>
    <scope>NUCLEOTIDE SEQUENCE [LARGE SCALE GENOMIC DNA]</scope>
    <source>
        <strain evidence="2">ATCC BAA-621 / DSM 15236 / T118</strain>
    </source>
</reference>
<dbReference type="Pfam" id="PF13591">
    <property type="entry name" value="MerR_2"/>
    <property type="match status" value="1"/>
</dbReference>
<gene>
    <name evidence="1" type="ordered locus">Rfer_0491</name>
</gene>
<keyword evidence="2" id="KW-1185">Reference proteome</keyword>
<organism evidence="1 2">
    <name type="scientific">Albidiferax ferrireducens (strain ATCC BAA-621 / DSM 15236 / T118)</name>
    <name type="common">Rhodoferax ferrireducens</name>
    <dbReference type="NCBI Taxonomy" id="338969"/>
    <lineage>
        <taxon>Bacteria</taxon>
        <taxon>Pseudomonadati</taxon>
        <taxon>Pseudomonadota</taxon>
        <taxon>Betaproteobacteria</taxon>
        <taxon>Burkholderiales</taxon>
        <taxon>Comamonadaceae</taxon>
        <taxon>Rhodoferax</taxon>
    </lineage>
</organism>
<protein>
    <recommendedName>
        <fullName evidence="3">MerR family transcriptional regulator</fullName>
    </recommendedName>
</protein>
<dbReference type="OrthoDB" id="8562553at2"/>
<accession>Q221R0</accession>
<dbReference type="HOGENOM" id="CLU_144710_3_0_4"/>
<evidence type="ECO:0008006" key="3">
    <source>
        <dbReference type="Google" id="ProtNLM"/>
    </source>
</evidence>
<sequence length="118" mass="12380">MSTTPKRVATRAATAEPATELTLLDISRTCAVQTDFILELIEEGVLAPLAGSAPGSWRFTTVQTRQVTVAARLQRDLGVNPAGAALALQLLDELETLRAQLAASASDDDSGPSSTRSD</sequence>
<evidence type="ECO:0000313" key="1">
    <source>
        <dbReference type="EMBL" id="ABD68243.1"/>
    </source>
</evidence>